<feature type="non-terminal residue" evidence="2">
    <location>
        <position position="115"/>
    </location>
</feature>
<dbReference type="Gene3D" id="3.90.550.10">
    <property type="entry name" value="Spore Coat Polysaccharide Biosynthesis Protein SpsA, Chain A"/>
    <property type="match status" value="1"/>
</dbReference>
<protein>
    <submittedName>
        <fullName evidence="2">Glycosyltransferase family 2 protein</fullName>
    </submittedName>
</protein>
<reference evidence="2 3" key="1">
    <citation type="submission" date="2020-08" db="EMBL/GenBank/DDBJ databases">
        <title>Bridging the membrane lipid divide: bacteria of the FCB group superphylum have the potential to synthesize archaeal ether lipids.</title>
        <authorList>
            <person name="Villanueva L."/>
            <person name="Von Meijenfeldt F.A.B."/>
            <person name="Westbye A.B."/>
            <person name="Yadav S."/>
            <person name="Hopmans E.C."/>
            <person name="Dutilh B.E."/>
            <person name="Sinninghe Damste J.S."/>
        </authorList>
    </citation>
    <scope>NUCLEOTIDE SEQUENCE [LARGE SCALE GENOMIC DNA]</scope>
    <source>
        <strain evidence="2">NIOZ-UU27</strain>
    </source>
</reference>
<accession>A0A8J6T2D9</accession>
<dbReference type="CDD" id="cd00761">
    <property type="entry name" value="Glyco_tranf_GTA_type"/>
    <property type="match status" value="1"/>
</dbReference>
<evidence type="ECO:0000313" key="3">
    <source>
        <dbReference type="Proteomes" id="UP000650524"/>
    </source>
</evidence>
<gene>
    <name evidence="2" type="ORF">H8E19_04815</name>
</gene>
<evidence type="ECO:0000313" key="2">
    <source>
        <dbReference type="EMBL" id="MBC8176705.1"/>
    </source>
</evidence>
<dbReference type="AlphaFoldDB" id="A0A8J6T2D9"/>
<proteinExistence type="predicted"/>
<dbReference type="EMBL" id="JACNJD010000155">
    <property type="protein sequence ID" value="MBC8176705.1"/>
    <property type="molecule type" value="Genomic_DNA"/>
</dbReference>
<sequence>MPDQADISIIIPVFNGAKYIKKCLDSLLNQELKPCEIIVVDNGSTDDTVALVGNYKKIYLLEEKVPGAGMARNKGAGKARGLILAFIDADCQAKRDSPKSAIGFGWVSSLRFVAA</sequence>
<dbReference type="InterPro" id="IPR029044">
    <property type="entry name" value="Nucleotide-diphossugar_trans"/>
</dbReference>
<dbReference type="GO" id="GO:0016758">
    <property type="term" value="F:hexosyltransferase activity"/>
    <property type="evidence" value="ECO:0007669"/>
    <property type="project" value="UniProtKB-ARBA"/>
</dbReference>
<comment type="caution">
    <text evidence="2">The sequence shown here is derived from an EMBL/GenBank/DDBJ whole genome shotgun (WGS) entry which is preliminary data.</text>
</comment>
<dbReference type="PANTHER" id="PTHR22916:SF3">
    <property type="entry name" value="UDP-GLCNAC:BETAGAL BETA-1,3-N-ACETYLGLUCOSAMINYLTRANSFERASE-LIKE PROTEIN 1"/>
    <property type="match status" value="1"/>
</dbReference>
<dbReference type="PANTHER" id="PTHR22916">
    <property type="entry name" value="GLYCOSYLTRANSFERASE"/>
    <property type="match status" value="1"/>
</dbReference>
<dbReference type="InterPro" id="IPR001173">
    <property type="entry name" value="Glyco_trans_2-like"/>
</dbReference>
<evidence type="ECO:0000259" key="1">
    <source>
        <dbReference type="Pfam" id="PF00535"/>
    </source>
</evidence>
<dbReference type="Proteomes" id="UP000650524">
    <property type="component" value="Unassembled WGS sequence"/>
</dbReference>
<dbReference type="Pfam" id="PF00535">
    <property type="entry name" value="Glycos_transf_2"/>
    <property type="match status" value="1"/>
</dbReference>
<organism evidence="2 3">
    <name type="scientific">Candidatus Desulfacyla euxinica</name>
    <dbReference type="NCBI Taxonomy" id="2841693"/>
    <lineage>
        <taxon>Bacteria</taxon>
        <taxon>Deltaproteobacteria</taxon>
        <taxon>Candidatus Desulfacyla</taxon>
    </lineage>
</organism>
<feature type="domain" description="Glycosyltransferase 2-like" evidence="1">
    <location>
        <begin position="8"/>
        <end position="97"/>
    </location>
</feature>
<dbReference type="SUPFAM" id="SSF53448">
    <property type="entry name" value="Nucleotide-diphospho-sugar transferases"/>
    <property type="match status" value="1"/>
</dbReference>
<name>A0A8J6T2D9_9DELT</name>